<evidence type="ECO:0008006" key="6">
    <source>
        <dbReference type="Google" id="ProtNLM"/>
    </source>
</evidence>
<keyword evidence="1 2" id="KW-0238">DNA-binding</keyword>
<dbReference type="Gene3D" id="2.40.50.140">
    <property type="entry name" value="Nucleic acid-binding proteins"/>
    <property type="match status" value="1"/>
</dbReference>
<evidence type="ECO:0000256" key="1">
    <source>
        <dbReference type="ARBA" id="ARBA00023125"/>
    </source>
</evidence>
<dbReference type="RefSeq" id="WP_188742663.1">
    <property type="nucleotide sequence ID" value="NZ_BAABFW010000015.1"/>
</dbReference>
<reference evidence="4" key="1">
    <citation type="journal article" date="2014" name="Int. J. Syst. Evol. Microbiol.">
        <title>Complete genome sequence of Corynebacterium casei LMG S-19264T (=DSM 44701T), isolated from a smear-ripened cheese.</title>
        <authorList>
            <consortium name="US DOE Joint Genome Institute (JGI-PGF)"/>
            <person name="Walter F."/>
            <person name="Albersmeier A."/>
            <person name="Kalinowski J."/>
            <person name="Ruckert C."/>
        </authorList>
    </citation>
    <scope>NUCLEOTIDE SEQUENCE</scope>
    <source>
        <strain evidence="4">CGMCC 1.8984</strain>
    </source>
</reference>
<reference evidence="4" key="2">
    <citation type="submission" date="2020-09" db="EMBL/GenBank/DDBJ databases">
        <authorList>
            <person name="Sun Q."/>
            <person name="Zhou Y."/>
        </authorList>
    </citation>
    <scope>NUCLEOTIDE SEQUENCE</scope>
    <source>
        <strain evidence="4">CGMCC 1.8984</strain>
    </source>
</reference>
<dbReference type="Proteomes" id="UP000636956">
    <property type="component" value="Unassembled WGS sequence"/>
</dbReference>
<keyword evidence="5" id="KW-1185">Reference proteome</keyword>
<name>A0A917PG69_9MICO</name>
<dbReference type="InterPro" id="IPR012340">
    <property type="entry name" value="NA-bd_OB-fold"/>
</dbReference>
<evidence type="ECO:0000313" key="4">
    <source>
        <dbReference type="EMBL" id="GGJ76387.1"/>
    </source>
</evidence>
<dbReference type="GO" id="GO:0003697">
    <property type="term" value="F:single-stranded DNA binding"/>
    <property type="evidence" value="ECO:0007669"/>
    <property type="project" value="InterPro"/>
</dbReference>
<protein>
    <recommendedName>
        <fullName evidence="6">Single-stranded DNA-binding protein</fullName>
    </recommendedName>
</protein>
<dbReference type="InterPro" id="IPR000424">
    <property type="entry name" value="Primosome_PriB/ssb"/>
</dbReference>
<gene>
    <name evidence="4" type="ORF">GCM10011372_13260</name>
</gene>
<dbReference type="SUPFAM" id="SSF50249">
    <property type="entry name" value="Nucleic acid-binding proteins"/>
    <property type="match status" value="1"/>
</dbReference>
<evidence type="ECO:0000313" key="5">
    <source>
        <dbReference type="Proteomes" id="UP000636956"/>
    </source>
</evidence>
<accession>A0A917PG69</accession>
<evidence type="ECO:0000256" key="3">
    <source>
        <dbReference type="SAM" id="MobiDB-lite"/>
    </source>
</evidence>
<feature type="region of interest" description="Disordered" evidence="3">
    <location>
        <begin position="126"/>
        <end position="162"/>
    </location>
</feature>
<dbReference type="PROSITE" id="PS50935">
    <property type="entry name" value="SSB"/>
    <property type="match status" value="1"/>
</dbReference>
<dbReference type="EMBL" id="BMMD01000006">
    <property type="protein sequence ID" value="GGJ76387.1"/>
    <property type="molecule type" value="Genomic_DNA"/>
</dbReference>
<sequence length="162" mass="18015">MALHTQQSVSGFIATEPQQSVTERGETRFYVRIGQPQFRREVDGSFTELAPTFHDLVAYRATADRAMARFAKGDRFVAEGYVRTFQVERDGEIIDREEFVAKKLGHDLTRTEYEVDRTRRHVAVTQADVTANGHDATGTDREEAGARRSDAPAPAGSAVLGL</sequence>
<dbReference type="AlphaFoldDB" id="A0A917PG69"/>
<evidence type="ECO:0000256" key="2">
    <source>
        <dbReference type="PROSITE-ProRule" id="PRU00252"/>
    </source>
</evidence>
<organism evidence="4 5">
    <name type="scientific">Agromyces bauzanensis</name>
    <dbReference type="NCBI Taxonomy" id="1308924"/>
    <lineage>
        <taxon>Bacteria</taxon>
        <taxon>Bacillati</taxon>
        <taxon>Actinomycetota</taxon>
        <taxon>Actinomycetes</taxon>
        <taxon>Micrococcales</taxon>
        <taxon>Microbacteriaceae</taxon>
        <taxon>Agromyces</taxon>
    </lineage>
</organism>
<comment type="caution">
    <text evidence="4">The sequence shown here is derived from an EMBL/GenBank/DDBJ whole genome shotgun (WGS) entry which is preliminary data.</text>
</comment>
<feature type="compositionally biased region" description="Basic and acidic residues" evidence="3">
    <location>
        <begin position="137"/>
        <end position="150"/>
    </location>
</feature>
<proteinExistence type="predicted"/>